<evidence type="ECO:0000259" key="6">
    <source>
        <dbReference type="Pfam" id="PF02776"/>
    </source>
</evidence>
<feature type="domain" description="Thiamine pyrophosphate enzyme TPP-binding" evidence="5">
    <location>
        <begin position="419"/>
        <end position="579"/>
    </location>
</feature>
<geneLocation type="plasmid" evidence="8">
    <name>pNGR234b</name>
</geneLocation>
<accession>Q6W1J3</accession>
<dbReference type="GO" id="GO:0005948">
    <property type="term" value="C:acetolactate synthase complex"/>
    <property type="evidence" value="ECO:0007669"/>
    <property type="project" value="TreeGrafter"/>
</dbReference>
<dbReference type="SUPFAM" id="SSF52518">
    <property type="entry name" value="Thiamin diphosphate-binding fold (THDP-binding)"/>
    <property type="match status" value="2"/>
</dbReference>
<dbReference type="KEGG" id="rhi:NGR_b04500"/>
<dbReference type="InterPro" id="IPR045229">
    <property type="entry name" value="TPP_enz"/>
</dbReference>
<dbReference type="OrthoDB" id="3194735at2"/>
<dbReference type="GO" id="GO:0019310">
    <property type="term" value="P:inositol catabolic process"/>
    <property type="evidence" value="ECO:0007669"/>
    <property type="project" value="InterPro"/>
</dbReference>
<gene>
    <name evidence="8" type="ordered locus">NGR_b04500</name>
    <name evidence="7" type="ORF">RNGR00248</name>
</gene>
<dbReference type="PANTHER" id="PTHR18968">
    <property type="entry name" value="THIAMINE PYROPHOSPHATE ENZYMES"/>
    <property type="match status" value="1"/>
</dbReference>
<evidence type="ECO:0000256" key="1">
    <source>
        <dbReference type="ARBA" id="ARBA00007812"/>
    </source>
</evidence>
<dbReference type="InterPro" id="IPR029035">
    <property type="entry name" value="DHS-like_NAD/FAD-binding_dom"/>
</dbReference>
<reference evidence="7" key="1">
    <citation type="submission" date="2003-06" db="EMBL/GenBank/DDBJ databases">
        <title>Comparative DNA analysis of two large contigs of the Rhizobium sp. NGR234 megaplasmid 2.</title>
        <authorList>
            <person name="Broughton W.J."/>
            <person name="Perret X."/>
            <person name="Staehelin C."/>
            <person name="Schmitz R.A."/>
            <person name="Raasch C."/>
            <person name="Liesegang H."/>
            <person name="Gottschalk G."/>
            <person name="Streit W.R."/>
        </authorList>
    </citation>
    <scope>NUCLEOTIDE SEQUENCE</scope>
    <source>
        <strain evidence="7">NGR234</strain>
        <plasmid evidence="7">megaplasmid 2</plasmid>
    </source>
</reference>
<comment type="similarity">
    <text evidence="1 3">Belongs to the TPP enzyme family.</text>
</comment>
<evidence type="ECO:0000313" key="9">
    <source>
        <dbReference type="Proteomes" id="UP000001054"/>
    </source>
</evidence>
<keyword evidence="9" id="KW-1185">Reference proteome</keyword>
<dbReference type="Pfam" id="PF00205">
    <property type="entry name" value="TPP_enzyme_M"/>
    <property type="match status" value="1"/>
</dbReference>
<dbReference type="GO" id="GO:0016823">
    <property type="term" value="F:hydrolase activity, acting on acid carbon-carbon bonds, in ketonic substances"/>
    <property type="evidence" value="ECO:0007669"/>
    <property type="project" value="InterPro"/>
</dbReference>
<evidence type="ECO:0000313" key="7">
    <source>
        <dbReference type="EMBL" id="AAQ87375.1"/>
    </source>
</evidence>
<evidence type="ECO:0000259" key="4">
    <source>
        <dbReference type="Pfam" id="PF00205"/>
    </source>
</evidence>
<dbReference type="Pfam" id="PF02776">
    <property type="entry name" value="TPP_enzyme_N"/>
    <property type="match status" value="1"/>
</dbReference>
<proteinExistence type="inferred from homology"/>
<dbReference type="GO" id="GO:0009099">
    <property type="term" value="P:L-valine biosynthetic process"/>
    <property type="evidence" value="ECO:0007669"/>
    <property type="project" value="TreeGrafter"/>
</dbReference>
<dbReference type="Proteomes" id="UP000001054">
    <property type="component" value="Plasmid pNGR234b"/>
</dbReference>
<dbReference type="Gene3D" id="3.40.50.1220">
    <property type="entry name" value="TPP-binding domain"/>
    <property type="match status" value="1"/>
</dbReference>
<dbReference type="RefSeq" id="WP_012706512.1">
    <property type="nucleotide sequence ID" value="NC_012586.1"/>
</dbReference>
<reference evidence="9" key="2">
    <citation type="journal article" date="2004" name="J. Bacteriol.">
        <title>An evolutionary hot spot: the pNGR234b replicon of Rhizobium sp. strain NGR234.</title>
        <authorList>
            <person name="Streit W.R."/>
            <person name="Schmitz R.A."/>
            <person name="Perret X."/>
            <person name="Staehelin C."/>
            <person name="Deakin W.J."/>
            <person name="Raasch C."/>
            <person name="Liesegang H."/>
            <person name="Broughton W.J."/>
        </authorList>
    </citation>
    <scope>NUCLEOTIDE SEQUENCE [LARGE SCALE GENOMIC DNA]</scope>
    <source>
        <strain evidence="9">NBRC 101917 / NGR234</strain>
        <plasmid evidence="8">pNGR234b</plasmid>
        <plasmid evidence="9">sym pNGR234b</plasmid>
    </source>
</reference>
<dbReference type="SUPFAM" id="SSF52467">
    <property type="entry name" value="DHS-like NAD/FAD-binding domain"/>
    <property type="match status" value="1"/>
</dbReference>
<evidence type="ECO:0000256" key="2">
    <source>
        <dbReference type="ARBA" id="ARBA00023052"/>
    </source>
</evidence>
<feature type="domain" description="Thiamine pyrophosphate enzyme central" evidence="4">
    <location>
        <begin position="220"/>
        <end position="352"/>
    </location>
</feature>
<dbReference type="HOGENOM" id="CLU_013748_6_0_5"/>
<organism evidence="7">
    <name type="scientific">Sinorhizobium fredii (strain NBRC 101917 / NGR234)</name>
    <dbReference type="NCBI Taxonomy" id="394"/>
    <lineage>
        <taxon>Bacteria</taxon>
        <taxon>Pseudomonadati</taxon>
        <taxon>Pseudomonadota</taxon>
        <taxon>Alphaproteobacteria</taxon>
        <taxon>Hyphomicrobiales</taxon>
        <taxon>Rhizobiaceae</taxon>
        <taxon>Sinorhizobium/Ensifer group</taxon>
        <taxon>Sinorhizobium</taxon>
    </lineage>
</organism>
<dbReference type="PANTHER" id="PTHR18968:SF9">
    <property type="entry name" value="3D-(3,5_4)-TRIHYDROXYCYCLOHEXANE-1,2-DIONE HYDROLASE"/>
    <property type="match status" value="1"/>
</dbReference>
<dbReference type="GO" id="GO:0009097">
    <property type="term" value="P:isoleucine biosynthetic process"/>
    <property type="evidence" value="ECO:0007669"/>
    <property type="project" value="TreeGrafter"/>
</dbReference>
<dbReference type="Gene3D" id="3.40.50.970">
    <property type="match status" value="2"/>
</dbReference>
<dbReference type="AlphaFoldDB" id="Q6W1J3"/>
<dbReference type="InterPro" id="IPR012000">
    <property type="entry name" value="Thiamin_PyroP_enz_cen_dom"/>
</dbReference>
<dbReference type="EMBL" id="CP000874">
    <property type="protein sequence ID" value="ACP21913.1"/>
    <property type="molecule type" value="Genomic_DNA"/>
</dbReference>
<geneLocation type="plasmid" evidence="7">
    <name>megaplasmid 2</name>
</geneLocation>
<dbReference type="GO" id="GO:0050660">
    <property type="term" value="F:flavin adenine dinucleotide binding"/>
    <property type="evidence" value="ECO:0007669"/>
    <property type="project" value="TreeGrafter"/>
</dbReference>
<evidence type="ECO:0000256" key="3">
    <source>
        <dbReference type="RuleBase" id="RU362132"/>
    </source>
</evidence>
<dbReference type="PATRIC" id="fig|394.7.peg.897"/>
<dbReference type="InterPro" id="IPR012001">
    <property type="entry name" value="Thiamin_PyroP_enz_TPP-bd_dom"/>
</dbReference>
<dbReference type="CDD" id="cd07035">
    <property type="entry name" value="TPP_PYR_POX_like"/>
    <property type="match status" value="1"/>
</dbReference>
<dbReference type="NCBIfam" id="TIGR04377">
    <property type="entry name" value="myo_inos_iolD"/>
    <property type="match status" value="1"/>
</dbReference>
<dbReference type="InterPro" id="IPR011766">
    <property type="entry name" value="TPP_enzyme_TPP-bd"/>
</dbReference>
<name>Q6W1J3_SINFN</name>
<evidence type="ECO:0000259" key="5">
    <source>
        <dbReference type="Pfam" id="PF02775"/>
    </source>
</evidence>
<sequence>MSSTIRLTAAQATIKYLQKQYSVFDGKRERLIGGIFGIFGHGNVASISQAIEEYGEELPYYQPKNEQAMVHAAMGYAKMKNRRATLACTASIGPGSTNMITGAATATVNRIPVLLFASDTFAHRRTGNVLQQLEHPVDGDLTVNDCFRPISRFFDRISRPEQILTALPEAMRVLTDPADTGAVTISFPQDVEGEAYDYPVEFFRERNWVIRRRDPSQDDVNEAIAALSQAHAPLIIAGGGVRYSAAERALRDFANQFGIPVAETHAGKGVSLDTPLCLGGMGVTGTGAAGRIAERADVVVAIGTRLQDFQTGSRSAFHAPNVTFVSINTNSYDAHKLRGVPVVGDARLSIERIAAGLREAGYSTASTYRDEIKSRQREWKEAYRNDIAVPPGGELNQGTIVRIVNESTRAGDVVIAAAGTPPGEIHKAWDNSNGSKAFLEFGFSTMGHEIPAAIGARLANRSDEEIFVIIGDGTYLMGPTEIVTAVQENAKITVVVIENYGYQCIRDLQENSTGIDNLGNEFRARDNDVLRPNGSYLEVDYAANARSMGAAVLSASDEEQFKDALAKARDVRGPTVIVVKAEKRGRSIGSGVWWDVGASEVTNTKSVSDATTKFRAGERNQRYLG</sequence>
<dbReference type="InterPro" id="IPR030817">
    <property type="entry name" value="Myo_inos_IolD"/>
</dbReference>
<geneLocation type="plasmid" evidence="9">
    <name>sym pNGR234b</name>
</geneLocation>
<reference evidence="8 9" key="3">
    <citation type="journal article" date="2009" name="Appl. Environ. Microbiol.">
        <title>Rhizobium sp. strain NGR234 possesses a remarkable number of secretion systems.</title>
        <authorList>
            <person name="Schmeisser C."/>
            <person name="Liesegang H."/>
            <person name="Krysciak D."/>
            <person name="Bakkou N."/>
            <person name="Le Quere A."/>
            <person name="Wollherr A."/>
            <person name="Heinemeyer I."/>
            <person name="Morgenstern B."/>
            <person name="Pommerening-Roeser A."/>
            <person name="Flores M."/>
            <person name="Palacios R."/>
            <person name="Brenner S."/>
            <person name="Gottschalk G."/>
            <person name="Schmitz R.A."/>
            <person name="Broughton W.J."/>
            <person name="Perret X."/>
            <person name="Strittmatter A.W."/>
            <person name="Streit W.R."/>
        </authorList>
    </citation>
    <scope>NUCLEOTIDE SEQUENCE [LARGE SCALE GENOMIC DNA]</scope>
    <source>
        <strain evidence="9">NBRC 101917 / NGR234</strain>
        <strain evidence="8">NGR234</strain>
        <plasmid evidence="8">pNGR234b</plasmid>
        <plasmid evidence="9">sym pNGR234b</plasmid>
    </source>
</reference>
<dbReference type="GO" id="GO:0000287">
    <property type="term" value="F:magnesium ion binding"/>
    <property type="evidence" value="ECO:0007669"/>
    <property type="project" value="InterPro"/>
</dbReference>
<dbReference type="EMBL" id="AY316747">
    <property type="protein sequence ID" value="AAQ87375.1"/>
    <property type="molecule type" value="Genomic_DNA"/>
</dbReference>
<evidence type="ECO:0000313" key="8">
    <source>
        <dbReference type="EMBL" id="ACP21913.1"/>
    </source>
</evidence>
<dbReference type="InterPro" id="IPR029061">
    <property type="entry name" value="THDP-binding"/>
</dbReference>
<keyword evidence="7" id="KW-0614">Plasmid</keyword>
<dbReference type="GO" id="GO:0030976">
    <property type="term" value="F:thiamine pyrophosphate binding"/>
    <property type="evidence" value="ECO:0007669"/>
    <property type="project" value="InterPro"/>
</dbReference>
<dbReference type="GO" id="GO:0003984">
    <property type="term" value="F:acetolactate synthase activity"/>
    <property type="evidence" value="ECO:0007669"/>
    <property type="project" value="TreeGrafter"/>
</dbReference>
<protein>
    <submittedName>
        <fullName evidence="7">IolD protein</fullName>
    </submittedName>
    <submittedName>
        <fullName evidence="8">Myo-inositol catabolism protein IolD</fullName>
    </submittedName>
</protein>
<keyword evidence="2 3" id="KW-0786">Thiamine pyrophosphate</keyword>
<feature type="domain" description="Thiamine pyrophosphate enzyme N-terminal TPP-binding" evidence="6">
    <location>
        <begin position="35"/>
        <end position="132"/>
    </location>
</feature>
<dbReference type="Pfam" id="PF02775">
    <property type="entry name" value="TPP_enzyme_C"/>
    <property type="match status" value="1"/>
</dbReference>